<evidence type="ECO:0008006" key="9">
    <source>
        <dbReference type="Google" id="ProtNLM"/>
    </source>
</evidence>
<proteinExistence type="inferred from homology"/>
<reference evidence="7 8" key="1">
    <citation type="journal article" date="2018" name="BMC Genomics">
        <title>The genome of Naegleria lovaniensis, the basis for a comparative approach to unravel pathogenicity factors of the human pathogenic amoeba N. fowleri.</title>
        <authorList>
            <person name="Liechti N."/>
            <person name="Schurch N."/>
            <person name="Bruggmann R."/>
            <person name="Wittwer M."/>
        </authorList>
    </citation>
    <scope>NUCLEOTIDE SEQUENCE [LARGE SCALE GENOMIC DNA]</scope>
    <source>
        <strain evidence="7 8">ATCC 30569</strain>
    </source>
</reference>
<dbReference type="RefSeq" id="XP_044553030.1">
    <property type="nucleotide sequence ID" value="XM_044690426.1"/>
</dbReference>
<evidence type="ECO:0000256" key="6">
    <source>
        <dbReference type="SAM" id="Phobius"/>
    </source>
</evidence>
<evidence type="ECO:0000313" key="7">
    <source>
        <dbReference type="EMBL" id="KAG2389038.1"/>
    </source>
</evidence>
<organism evidence="7 8">
    <name type="scientific">Naegleria lovaniensis</name>
    <name type="common">Amoeba</name>
    <dbReference type="NCBI Taxonomy" id="51637"/>
    <lineage>
        <taxon>Eukaryota</taxon>
        <taxon>Discoba</taxon>
        <taxon>Heterolobosea</taxon>
        <taxon>Tetramitia</taxon>
        <taxon>Eutetramitia</taxon>
        <taxon>Vahlkampfiidae</taxon>
        <taxon>Naegleria</taxon>
    </lineage>
</organism>
<evidence type="ECO:0000256" key="4">
    <source>
        <dbReference type="ARBA" id="ARBA00022989"/>
    </source>
</evidence>
<evidence type="ECO:0000256" key="2">
    <source>
        <dbReference type="ARBA" id="ARBA00009012"/>
    </source>
</evidence>
<feature type="transmembrane region" description="Helical" evidence="6">
    <location>
        <begin position="327"/>
        <end position="345"/>
    </location>
</feature>
<comment type="similarity">
    <text evidence="2">Belongs to the TMEM19 family.</text>
</comment>
<protein>
    <recommendedName>
        <fullName evidence="9">Transmembrane protein 19</fullName>
    </recommendedName>
</protein>
<dbReference type="InterPro" id="IPR002794">
    <property type="entry name" value="DUF92_TMEM19"/>
</dbReference>
<comment type="subcellular location">
    <subcellularLocation>
        <location evidence="1">Membrane</location>
        <topology evidence="1">Multi-pass membrane protein</topology>
    </subcellularLocation>
</comment>
<comment type="caution">
    <text evidence="7">The sequence shown here is derived from an EMBL/GenBank/DDBJ whole genome shotgun (WGS) entry which is preliminary data.</text>
</comment>
<keyword evidence="3 6" id="KW-0812">Transmembrane</keyword>
<dbReference type="Proteomes" id="UP000816034">
    <property type="component" value="Unassembled WGS sequence"/>
</dbReference>
<name>A0AA88H0V8_NAELO</name>
<keyword evidence="8" id="KW-1185">Reference proteome</keyword>
<gene>
    <name evidence="7" type="ORF">C9374_014438</name>
</gene>
<feature type="transmembrane region" description="Helical" evidence="6">
    <location>
        <begin position="35"/>
        <end position="63"/>
    </location>
</feature>
<feature type="transmembrane region" description="Helical" evidence="6">
    <location>
        <begin position="206"/>
        <end position="231"/>
    </location>
</feature>
<dbReference type="EMBL" id="PYSW02000008">
    <property type="protein sequence ID" value="KAG2389038.1"/>
    <property type="molecule type" value="Genomic_DNA"/>
</dbReference>
<dbReference type="PANTHER" id="PTHR13353">
    <property type="entry name" value="TRANSMEMBRANE PROTEIN 19"/>
    <property type="match status" value="1"/>
</dbReference>
<sequence>MFLGKLAIGVILSIYIALRGYRKKSLDLSGSLTALLVGFISICGGLSWTLILLFFFVTCSALTKYKADIKKKREDGYKEGGQRNFEQVIANGFFPTFICLLYQIVRVFQFENFEAMYLQSQKTNTPMEFSRIEVHRYLYGNFYYFNSKDYPLKTFLLVCYLCCYIANTSDTWSSEYGILSKKEPIFILNFKQTLHGVNGGVSSSGYLASLVCGISYSVLCLFMICLDFFYARFIGFNEIGTMLVGGNETSQLPLLTQLFTVLSYQYPIVILCIFSALFGTTLDSVLGAIFEYSGYDEEKKMVVKKPGGAKVKHISGFGILNGNQVNFLSGCITSLVCATISLWLFNF</sequence>
<feature type="transmembrane region" description="Helical" evidence="6">
    <location>
        <begin position="88"/>
        <end position="108"/>
    </location>
</feature>
<accession>A0AA88H0V8</accession>
<dbReference type="PANTHER" id="PTHR13353:SF5">
    <property type="entry name" value="TRANSMEMBRANE PROTEIN 19"/>
    <property type="match status" value="1"/>
</dbReference>
<dbReference type="Pfam" id="PF01940">
    <property type="entry name" value="DUF92"/>
    <property type="match status" value="1"/>
</dbReference>
<evidence type="ECO:0000313" key="8">
    <source>
        <dbReference type="Proteomes" id="UP000816034"/>
    </source>
</evidence>
<dbReference type="GeneID" id="68106891"/>
<dbReference type="AlphaFoldDB" id="A0AA88H0V8"/>
<evidence type="ECO:0000256" key="5">
    <source>
        <dbReference type="ARBA" id="ARBA00023136"/>
    </source>
</evidence>
<evidence type="ECO:0000256" key="3">
    <source>
        <dbReference type="ARBA" id="ARBA00022692"/>
    </source>
</evidence>
<keyword evidence="5 6" id="KW-0472">Membrane</keyword>
<dbReference type="GO" id="GO:0016020">
    <property type="term" value="C:membrane"/>
    <property type="evidence" value="ECO:0007669"/>
    <property type="project" value="UniProtKB-SubCell"/>
</dbReference>
<evidence type="ECO:0000256" key="1">
    <source>
        <dbReference type="ARBA" id="ARBA00004141"/>
    </source>
</evidence>
<keyword evidence="4 6" id="KW-1133">Transmembrane helix</keyword>